<dbReference type="AlphaFoldDB" id="A0A6J0BFI0"/>
<dbReference type="GO" id="GO:0030681">
    <property type="term" value="C:multimeric ribonuclease P complex"/>
    <property type="evidence" value="ECO:0007669"/>
    <property type="project" value="TreeGrafter"/>
</dbReference>
<dbReference type="GO" id="GO:0004526">
    <property type="term" value="F:ribonuclease P activity"/>
    <property type="evidence" value="ECO:0007669"/>
    <property type="project" value="TreeGrafter"/>
</dbReference>
<evidence type="ECO:0000313" key="1">
    <source>
        <dbReference type="Proteomes" id="UP000829291"/>
    </source>
</evidence>
<accession>A0A6J0BFI0</accession>
<dbReference type="PANTHER" id="PTHR15396:SF1">
    <property type="entry name" value="RIBONUCLEASE P PROTEIN SUBUNIT P40"/>
    <property type="match status" value="1"/>
</dbReference>
<dbReference type="Pfam" id="PF08584">
    <property type="entry name" value="Ribonuc_P_40"/>
    <property type="match status" value="1"/>
</dbReference>
<dbReference type="InterPro" id="IPR013893">
    <property type="entry name" value="RNase_P_Rpp40"/>
</dbReference>
<evidence type="ECO:0000313" key="2">
    <source>
        <dbReference type="RefSeq" id="XP_015513585.2"/>
    </source>
</evidence>
<gene>
    <name evidence="2" type="primary">LOC107219765</name>
</gene>
<dbReference type="PANTHER" id="PTHR15396">
    <property type="entry name" value="RIBONUCLEASE P PROTEIN SUBUNIT P40"/>
    <property type="match status" value="1"/>
</dbReference>
<name>A0A6J0BFI0_NEOLC</name>
<dbReference type="RefSeq" id="XP_015513585.2">
    <property type="nucleotide sequence ID" value="XM_015658099.2"/>
</dbReference>
<protein>
    <submittedName>
        <fullName evidence="2">Ribonuclease P protein subunit p40</fullName>
    </submittedName>
</protein>
<dbReference type="InParanoid" id="A0A6J0BFI0"/>
<keyword evidence="1" id="KW-1185">Reference proteome</keyword>
<dbReference type="GO" id="GO:0000172">
    <property type="term" value="C:ribonuclease MRP complex"/>
    <property type="evidence" value="ECO:0007669"/>
    <property type="project" value="TreeGrafter"/>
</dbReference>
<dbReference type="GO" id="GO:0001682">
    <property type="term" value="P:tRNA 5'-leader removal"/>
    <property type="evidence" value="ECO:0007669"/>
    <property type="project" value="InterPro"/>
</dbReference>
<reference evidence="2" key="1">
    <citation type="submission" date="2025-08" db="UniProtKB">
        <authorList>
            <consortium name="RefSeq"/>
        </authorList>
    </citation>
    <scope>IDENTIFICATION</scope>
    <source>
        <tissue evidence="2">Thorax and Abdomen</tissue>
    </source>
</reference>
<dbReference type="GO" id="GO:0000447">
    <property type="term" value="P:endonucleolytic cleavage in ITS1 to separate SSU-rRNA from 5.8S rRNA and LSU-rRNA from tricistronic rRNA transcript (SSU-rRNA, 5.8S rRNA, LSU-rRNA)"/>
    <property type="evidence" value="ECO:0007669"/>
    <property type="project" value="TreeGrafter"/>
</dbReference>
<dbReference type="GO" id="GO:0000171">
    <property type="term" value="F:ribonuclease MRP activity"/>
    <property type="evidence" value="ECO:0007669"/>
    <property type="project" value="TreeGrafter"/>
</dbReference>
<dbReference type="OrthoDB" id="446759at2759"/>
<dbReference type="KEGG" id="nlo:107219765"/>
<proteinExistence type="predicted"/>
<organism evidence="2">
    <name type="scientific">Neodiprion lecontei</name>
    <name type="common">Redheaded pine sawfly</name>
    <dbReference type="NCBI Taxonomy" id="441921"/>
    <lineage>
        <taxon>Eukaryota</taxon>
        <taxon>Metazoa</taxon>
        <taxon>Ecdysozoa</taxon>
        <taxon>Arthropoda</taxon>
        <taxon>Hexapoda</taxon>
        <taxon>Insecta</taxon>
        <taxon>Pterygota</taxon>
        <taxon>Neoptera</taxon>
        <taxon>Endopterygota</taxon>
        <taxon>Hymenoptera</taxon>
        <taxon>Tenthredinoidea</taxon>
        <taxon>Diprionidae</taxon>
        <taxon>Diprioninae</taxon>
        <taxon>Neodiprion</taxon>
    </lineage>
</organism>
<dbReference type="Proteomes" id="UP000829291">
    <property type="component" value="Chromosome 2"/>
</dbReference>
<dbReference type="GeneID" id="107219765"/>
<sequence>MLCPEVWDFKAPQHYFKVDHSDCLTKNVTGVIRKHYFNHSVSVVIPDTVNLPPHYFESFNEDNDYYRVNNLSASELVDKEFIEAFVKNGEVSVLAIESHIDTQNSLAVTPSGHLILSLVKEDFQTLGIEGKPSFFDRNIKNRFVVTIDLKEESFTPGKKNYEHVRESLTNNLHQRFNVILAWEPPDKKLCPSSIAAWFDKRGYTVKLCRQKKVDQCLYSIKIPIINSSTNHSELFEWLGVLSIGGDLKNSAENSYLNSYKCSEPWTEVGQVRCIRWTGFITQKQVETIFNELKSYVKTRENIPWVSIDVQGFSDSPTSWELKEHNFYIDGDNSYAIFLKPNGGYILRTSLSSNNKPRIFH</sequence>